<sequence>MGGRLTEGRHLKNGTHAGRAQLAALRVAAETPNSEGENEPQNSGCDYRVKILRIQSK</sequence>
<dbReference type="EMBL" id="KN831993">
    <property type="protein sequence ID" value="KIO00892.1"/>
    <property type="molecule type" value="Genomic_DNA"/>
</dbReference>
<dbReference type="Proteomes" id="UP000054217">
    <property type="component" value="Unassembled WGS sequence"/>
</dbReference>
<proteinExistence type="predicted"/>
<dbReference type="HOGENOM" id="CLU_2997438_0_0_1"/>
<evidence type="ECO:0000313" key="2">
    <source>
        <dbReference type="Proteomes" id="UP000054217"/>
    </source>
</evidence>
<reference evidence="1 2" key="1">
    <citation type="submission" date="2014-04" db="EMBL/GenBank/DDBJ databases">
        <authorList>
            <consortium name="DOE Joint Genome Institute"/>
            <person name="Kuo A."/>
            <person name="Kohler A."/>
            <person name="Costa M.D."/>
            <person name="Nagy L.G."/>
            <person name="Floudas D."/>
            <person name="Copeland A."/>
            <person name="Barry K.W."/>
            <person name="Cichocki N."/>
            <person name="Veneault-Fourrey C."/>
            <person name="LaButti K."/>
            <person name="Lindquist E.A."/>
            <person name="Lipzen A."/>
            <person name="Lundell T."/>
            <person name="Morin E."/>
            <person name="Murat C."/>
            <person name="Sun H."/>
            <person name="Tunlid A."/>
            <person name="Henrissat B."/>
            <person name="Grigoriev I.V."/>
            <person name="Hibbett D.S."/>
            <person name="Martin F."/>
            <person name="Nordberg H.P."/>
            <person name="Cantor M.N."/>
            <person name="Hua S.X."/>
        </authorList>
    </citation>
    <scope>NUCLEOTIDE SEQUENCE [LARGE SCALE GENOMIC DNA]</scope>
    <source>
        <strain evidence="1 2">Marx 270</strain>
    </source>
</reference>
<accession>A0A0C3JTW3</accession>
<dbReference type="InParanoid" id="A0A0C3JTW3"/>
<dbReference type="AlphaFoldDB" id="A0A0C3JTW3"/>
<evidence type="ECO:0000313" key="1">
    <source>
        <dbReference type="EMBL" id="KIO00892.1"/>
    </source>
</evidence>
<protein>
    <submittedName>
        <fullName evidence="1">Uncharacterized protein</fullName>
    </submittedName>
</protein>
<name>A0A0C3JTW3_PISTI</name>
<keyword evidence="2" id="KW-1185">Reference proteome</keyword>
<reference evidence="2" key="2">
    <citation type="submission" date="2015-01" db="EMBL/GenBank/DDBJ databases">
        <title>Evolutionary Origins and Diversification of the Mycorrhizal Mutualists.</title>
        <authorList>
            <consortium name="DOE Joint Genome Institute"/>
            <consortium name="Mycorrhizal Genomics Consortium"/>
            <person name="Kohler A."/>
            <person name="Kuo A."/>
            <person name="Nagy L.G."/>
            <person name="Floudas D."/>
            <person name="Copeland A."/>
            <person name="Barry K.W."/>
            <person name="Cichocki N."/>
            <person name="Veneault-Fourrey C."/>
            <person name="LaButti K."/>
            <person name="Lindquist E.A."/>
            <person name="Lipzen A."/>
            <person name="Lundell T."/>
            <person name="Morin E."/>
            <person name="Murat C."/>
            <person name="Riley R."/>
            <person name="Ohm R."/>
            <person name="Sun H."/>
            <person name="Tunlid A."/>
            <person name="Henrissat B."/>
            <person name="Grigoriev I.V."/>
            <person name="Hibbett D.S."/>
            <person name="Martin F."/>
        </authorList>
    </citation>
    <scope>NUCLEOTIDE SEQUENCE [LARGE SCALE GENOMIC DNA]</scope>
    <source>
        <strain evidence="2">Marx 270</strain>
    </source>
</reference>
<organism evidence="1 2">
    <name type="scientific">Pisolithus tinctorius Marx 270</name>
    <dbReference type="NCBI Taxonomy" id="870435"/>
    <lineage>
        <taxon>Eukaryota</taxon>
        <taxon>Fungi</taxon>
        <taxon>Dikarya</taxon>
        <taxon>Basidiomycota</taxon>
        <taxon>Agaricomycotina</taxon>
        <taxon>Agaricomycetes</taxon>
        <taxon>Agaricomycetidae</taxon>
        <taxon>Boletales</taxon>
        <taxon>Sclerodermatineae</taxon>
        <taxon>Pisolithaceae</taxon>
        <taxon>Pisolithus</taxon>
    </lineage>
</organism>
<gene>
    <name evidence="1" type="ORF">M404DRAFT_1003586</name>
</gene>